<dbReference type="AlphaFoldDB" id="A0A9D4M709"/>
<dbReference type="EMBL" id="JAIWYP010000002">
    <property type="protein sequence ID" value="KAH3872077.1"/>
    <property type="molecule type" value="Genomic_DNA"/>
</dbReference>
<keyword evidence="1" id="KW-0812">Transmembrane</keyword>
<feature type="transmembrane region" description="Helical" evidence="1">
    <location>
        <begin position="6"/>
        <end position="32"/>
    </location>
</feature>
<keyword evidence="1" id="KW-0472">Membrane</keyword>
<dbReference type="Proteomes" id="UP000828390">
    <property type="component" value="Unassembled WGS sequence"/>
</dbReference>
<evidence type="ECO:0000313" key="2">
    <source>
        <dbReference type="EMBL" id="KAH3872077.1"/>
    </source>
</evidence>
<accession>A0A9D4M709</accession>
<proteinExistence type="predicted"/>
<evidence type="ECO:0000256" key="1">
    <source>
        <dbReference type="SAM" id="Phobius"/>
    </source>
</evidence>
<reference evidence="2" key="1">
    <citation type="journal article" date="2019" name="bioRxiv">
        <title>The Genome of the Zebra Mussel, Dreissena polymorpha: A Resource for Invasive Species Research.</title>
        <authorList>
            <person name="McCartney M.A."/>
            <person name="Auch B."/>
            <person name="Kono T."/>
            <person name="Mallez S."/>
            <person name="Zhang Y."/>
            <person name="Obille A."/>
            <person name="Becker A."/>
            <person name="Abrahante J.E."/>
            <person name="Garbe J."/>
            <person name="Badalamenti J.P."/>
            <person name="Herman A."/>
            <person name="Mangelson H."/>
            <person name="Liachko I."/>
            <person name="Sullivan S."/>
            <person name="Sone E.D."/>
            <person name="Koren S."/>
            <person name="Silverstein K.A.T."/>
            <person name="Beckman K.B."/>
            <person name="Gohl D.M."/>
        </authorList>
    </citation>
    <scope>NUCLEOTIDE SEQUENCE</scope>
    <source>
        <strain evidence="2">Duluth1</strain>
        <tissue evidence="2">Whole animal</tissue>
    </source>
</reference>
<sequence>MEGTPVHWLMIYSAIALTVLVSILLVILIVYCQKNRNRMSFKPPSNVDVVERANRTINFIEDQQRMRLLGPRNRDTPDIEELAIGGHISGMHNY</sequence>
<protein>
    <submittedName>
        <fullName evidence="2">Uncharacterized protein</fullName>
    </submittedName>
</protein>
<comment type="caution">
    <text evidence="2">The sequence shown here is derived from an EMBL/GenBank/DDBJ whole genome shotgun (WGS) entry which is preliminary data.</text>
</comment>
<evidence type="ECO:0000313" key="3">
    <source>
        <dbReference type="Proteomes" id="UP000828390"/>
    </source>
</evidence>
<organism evidence="2 3">
    <name type="scientific">Dreissena polymorpha</name>
    <name type="common">Zebra mussel</name>
    <name type="synonym">Mytilus polymorpha</name>
    <dbReference type="NCBI Taxonomy" id="45954"/>
    <lineage>
        <taxon>Eukaryota</taxon>
        <taxon>Metazoa</taxon>
        <taxon>Spiralia</taxon>
        <taxon>Lophotrochozoa</taxon>
        <taxon>Mollusca</taxon>
        <taxon>Bivalvia</taxon>
        <taxon>Autobranchia</taxon>
        <taxon>Heteroconchia</taxon>
        <taxon>Euheterodonta</taxon>
        <taxon>Imparidentia</taxon>
        <taxon>Neoheterodontei</taxon>
        <taxon>Myida</taxon>
        <taxon>Dreissenoidea</taxon>
        <taxon>Dreissenidae</taxon>
        <taxon>Dreissena</taxon>
    </lineage>
</organism>
<keyword evidence="1" id="KW-1133">Transmembrane helix</keyword>
<gene>
    <name evidence="2" type="ORF">DPMN_035290</name>
</gene>
<reference evidence="2" key="2">
    <citation type="submission" date="2020-11" db="EMBL/GenBank/DDBJ databases">
        <authorList>
            <person name="McCartney M.A."/>
            <person name="Auch B."/>
            <person name="Kono T."/>
            <person name="Mallez S."/>
            <person name="Becker A."/>
            <person name="Gohl D.M."/>
            <person name="Silverstein K.A.T."/>
            <person name="Koren S."/>
            <person name="Bechman K.B."/>
            <person name="Herman A."/>
            <person name="Abrahante J.E."/>
            <person name="Garbe J."/>
        </authorList>
    </citation>
    <scope>NUCLEOTIDE SEQUENCE</scope>
    <source>
        <strain evidence="2">Duluth1</strain>
        <tissue evidence="2">Whole animal</tissue>
    </source>
</reference>
<name>A0A9D4M709_DREPO</name>
<keyword evidence="3" id="KW-1185">Reference proteome</keyword>